<gene>
    <name evidence="1" type="ORF">Sradi_5101400</name>
</gene>
<dbReference type="EMBL" id="JACGWJ010000023">
    <property type="protein sequence ID" value="KAL0325321.1"/>
    <property type="molecule type" value="Genomic_DNA"/>
</dbReference>
<reference evidence="1" key="2">
    <citation type="journal article" date="2024" name="Plant">
        <title>Genomic evolution and insights into agronomic trait innovations of Sesamum species.</title>
        <authorList>
            <person name="Miao H."/>
            <person name="Wang L."/>
            <person name="Qu L."/>
            <person name="Liu H."/>
            <person name="Sun Y."/>
            <person name="Le M."/>
            <person name="Wang Q."/>
            <person name="Wei S."/>
            <person name="Zheng Y."/>
            <person name="Lin W."/>
            <person name="Duan Y."/>
            <person name="Cao H."/>
            <person name="Xiong S."/>
            <person name="Wang X."/>
            <person name="Wei L."/>
            <person name="Li C."/>
            <person name="Ma Q."/>
            <person name="Ju M."/>
            <person name="Zhao R."/>
            <person name="Li G."/>
            <person name="Mu C."/>
            <person name="Tian Q."/>
            <person name="Mei H."/>
            <person name="Zhang T."/>
            <person name="Gao T."/>
            <person name="Zhang H."/>
        </authorList>
    </citation>
    <scope>NUCLEOTIDE SEQUENCE</scope>
    <source>
        <strain evidence="1">G02</strain>
    </source>
</reference>
<sequence length="102" mass="12347">MEILKEGESYHQIPNGSSTKNQEYFQIVERQRKNFIYEILDRAMMPTRWEPELLTEEEQEEWWRIHQIQKELLGNTVNGLQSTAIRSRRPARKIRPGKFLFQ</sequence>
<accession>A0AAW2M2H0</accession>
<organism evidence="1">
    <name type="scientific">Sesamum radiatum</name>
    <name type="common">Black benniseed</name>
    <dbReference type="NCBI Taxonomy" id="300843"/>
    <lineage>
        <taxon>Eukaryota</taxon>
        <taxon>Viridiplantae</taxon>
        <taxon>Streptophyta</taxon>
        <taxon>Embryophyta</taxon>
        <taxon>Tracheophyta</taxon>
        <taxon>Spermatophyta</taxon>
        <taxon>Magnoliopsida</taxon>
        <taxon>eudicotyledons</taxon>
        <taxon>Gunneridae</taxon>
        <taxon>Pentapetalae</taxon>
        <taxon>asterids</taxon>
        <taxon>lamiids</taxon>
        <taxon>Lamiales</taxon>
        <taxon>Pedaliaceae</taxon>
        <taxon>Sesamum</taxon>
    </lineage>
</organism>
<evidence type="ECO:0000313" key="1">
    <source>
        <dbReference type="EMBL" id="KAL0325321.1"/>
    </source>
</evidence>
<comment type="caution">
    <text evidence="1">The sequence shown here is derived from an EMBL/GenBank/DDBJ whole genome shotgun (WGS) entry which is preliminary data.</text>
</comment>
<name>A0AAW2M2H0_SESRA</name>
<protein>
    <submittedName>
        <fullName evidence="1">Uncharacterized protein</fullName>
    </submittedName>
</protein>
<proteinExistence type="predicted"/>
<reference evidence="1" key="1">
    <citation type="submission" date="2020-06" db="EMBL/GenBank/DDBJ databases">
        <authorList>
            <person name="Li T."/>
            <person name="Hu X."/>
            <person name="Zhang T."/>
            <person name="Song X."/>
            <person name="Zhang H."/>
            <person name="Dai N."/>
            <person name="Sheng W."/>
            <person name="Hou X."/>
            <person name="Wei L."/>
        </authorList>
    </citation>
    <scope>NUCLEOTIDE SEQUENCE</scope>
    <source>
        <strain evidence="1">G02</strain>
        <tissue evidence="1">Leaf</tissue>
    </source>
</reference>
<dbReference type="AlphaFoldDB" id="A0AAW2M2H0"/>